<comment type="caution">
    <text evidence="1">The sequence shown here is derived from an EMBL/GenBank/DDBJ whole genome shotgun (WGS) entry which is preliminary data.</text>
</comment>
<organism evidence="1 2">
    <name type="scientific">Frondihabitans peucedani</name>
    <dbReference type="NCBI Taxonomy" id="598626"/>
    <lineage>
        <taxon>Bacteria</taxon>
        <taxon>Bacillati</taxon>
        <taxon>Actinomycetota</taxon>
        <taxon>Actinomycetes</taxon>
        <taxon>Micrococcales</taxon>
        <taxon>Microbacteriaceae</taxon>
        <taxon>Frondihabitans</taxon>
    </lineage>
</organism>
<keyword evidence="2" id="KW-1185">Reference proteome</keyword>
<dbReference type="Proteomes" id="UP001501594">
    <property type="component" value="Unassembled WGS sequence"/>
</dbReference>
<evidence type="ECO:0000313" key="2">
    <source>
        <dbReference type="Proteomes" id="UP001501594"/>
    </source>
</evidence>
<sequence length="215" mass="22944">MSRFRFPTGLVGRRDGFLIVLTGFLGLTREQARKVTPAVIEVGGLGVISIQGTAVARAASPGECPRCAVAGWLSVIAPHYERLRASFLPLLDPTTAVPGVHVCELPVGDLWRSGVALLPSIDRTGAVGTGEPISVRAITTIIGQRRIPTGRTETLDPVVRAEGRYRDATSTELAAAQDDVLNHLDSANQYLEELLAEAELVKQTLLTEPDNTAAK</sequence>
<gene>
    <name evidence="1" type="ORF">GCM10022256_22390</name>
</gene>
<protein>
    <submittedName>
        <fullName evidence="1">Uncharacterized protein</fullName>
    </submittedName>
</protein>
<proteinExistence type="predicted"/>
<reference evidence="2" key="1">
    <citation type="journal article" date="2019" name="Int. J. Syst. Evol. Microbiol.">
        <title>The Global Catalogue of Microorganisms (GCM) 10K type strain sequencing project: providing services to taxonomists for standard genome sequencing and annotation.</title>
        <authorList>
            <consortium name="The Broad Institute Genomics Platform"/>
            <consortium name="The Broad Institute Genome Sequencing Center for Infectious Disease"/>
            <person name="Wu L."/>
            <person name="Ma J."/>
        </authorList>
    </citation>
    <scope>NUCLEOTIDE SEQUENCE [LARGE SCALE GENOMIC DNA]</scope>
    <source>
        <strain evidence="2">JCM 17442</strain>
    </source>
</reference>
<dbReference type="EMBL" id="BAABAU010000002">
    <property type="protein sequence ID" value="GAA4266627.1"/>
    <property type="molecule type" value="Genomic_DNA"/>
</dbReference>
<accession>A0ABP8E3A3</accession>
<evidence type="ECO:0000313" key="1">
    <source>
        <dbReference type="EMBL" id="GAA4266627.1"/>
    </source>
</evidence>
<name>A0ABP8E3A3_9MICO</name>
<dbReference type="RefSeq" id="WP_344796182.1">
    <property type="nucleotide sequence ID" value="NZ_BAABAU010000002.1"/>
</dbReference>